<dbReference type="Proteomes" id="UP000323917">
    <property type="component" value="Chromosome"/>
</dbReference>
<evidence type="ECO:0000313" key="2">
    <source>
        <dbReference type="EMBL" id="QEG36834.1"/>
    </source>
</evidence>
<dbReference type="InterPro" id="IPR002686">
    <property type="entry name" value="Transposase_17"/>
</dbReference>
<evidence type="ECO:0000259" key="1">
    <source>
        <dbReference type="SMART" id="SM01321"/>
    </source>
</evidence>
<dbReference type="KEGG" id="bgok:Pr1d_41710"/>
<dbReference type="OrthoDB" id="275063at2"/>
<protein>
    <submittedName>
        <fullName evidence="2">Transposase IS200 like protein</fullName>
    </submittedName>
</protein>
<dbReference type="GO" id="GO:0006313">
    <property type="term" value="P:DNA transposition"/>
    <property type="evidence" value="ECO:0007669"/>
    <property type="project" value="InterPro"/>
</dbReference>
<dbReference type="Pfam" id="PF01797">
    <property type="entry name" value="Y1_Tnp"/>
    <property type="match status" value="1"/>
</dbReference>
<dbReference type="SUPFAM" id="SSF143422">
    <property type="entry name" value="Transposase IS200-like"/>
    <property type="match status" value="1"/>
</dbReference>
<sequence>MTTQLERRPIQPLYDATNVVPAYQLRYAWTGWPSKDKFAQTPMDLLTDLEAAWQTDGLRLLEQRWSEKQVQLLFSATPTVSPEFLAQRAKGRLDHAIRKAGLQMPLSRKMSVRSIGDNVSSDVKAYIENQVGKAQFANVHFESLMNAYTVVNDFDLSQPSETKRGRYWYNLHIVLGTAERFAIVDERRLATLRDWTLGIASKHGHSISRLAIMPDHLHVALRGNHTHCPCTIVNAFQNNLAYAVGQKRIWQNSYYVGTFSEYNMRAIRRGIDAASHGNTTMADADG</sequence>
<accession>A0A5B9QD68</accession>
<keyword evidence="3" id="KW-1185">Reference proteome</keyword>
<organism evidence="2 3">
    <name type="scientific">Bythopirellula goksoeyrii</name>
    <dbReference type="NCBI Taxonomy" id="1400387"/>
    <lineage>
        <taxon>Bacteria</taxon>
        <taxon>Pseudomonadati</taxon>
        <taxon>Planctomycetota</taxon>
        <taxon>Planctomycetia</taxon>
        <taxon>Pirellulales</taxon>
        <taxon>Lacipirellulaceae</taxon>
        <taxon>Bythopirellula</taxon>
    </lineage>
</organism>
<proteinExistence type="predicted"/>
<dbReference type="SMART" id="SM01321">
    <property type="entry name" value="Y1_Tnp"/>
    <property type="match status" value="1"/>
</dbReference>
<reference evidence="2 3" key="1">
    <citation type="submission" date="2019-08" db="EMBL/GenBank/DDBJ databases">
        <title>Deep-cultivation of Planctomycetes and their phenomic and genomic characterization uncovers novel biology.</title>
        <authorList>
            <person name="Wiegand S."/>
            <person name="Jogler M."/>
            <person name="Boedeker C."/>
            <person name="Pinto D."/>
            <person name="Vollmers J."/>
            <person name="Rivas-Marin E."/>
            <person name="Kohn T."/>
            <person name="Peeters S.H."/>
            <person name="Heuer A."/>
            <person name="Rast P."/>
            <person name="Oberbeckmann S."/>
            <person name="Bunk B."/>
            <person name="Jeske O."/>
            <person name="Meyerdierks A."/>
            <person name="Storesund J.E."/>
            <person name="Kallscheuer N."/>
            <person name="Luecker S."/>
            <person name="Lage O.M."/>
            <person name="Pohl T."/>
            <person name="Merkel B.J."/>
            <person name="Hornburger P."/>
            <person name="Mueller R.-W."/>
            <person name="Bruemmer F."/>
            <person name="Labrenz M."/>
            <person name="Spormann A.M."/>
            <person name="Op den Camp H."/>
            <person name="Overmann J."/>
            <person name="Amann R."/>
            <person name="Jetten M.S.M."/>
            <person name="Mascher T."/>
            <person name="Medema M.H."/>
            <person name="Devos D.P."/>
            <person name="Kaster A.-K."/>
            <person name="Ovreas L."/>
            <person name="Rohde M."/>
            <person name="Galperin M.Y."/>
            <person name="Jogler C."/>
        </authorList>
    </citation>
    <scope>NUCLEOTIDE SEQUENCE [LARGE SCALE GENOMIC DNA]</scope>
    <source>
        <strain evidence="2 3">Pr1d</strain>
    </source>
</reference>
<gene>
    <name evidence="2" type="ORF">Pr1d_41710</name>
</gene>
<name>A0A5B9QD68_9BACT</name>
<dbReference type="PANTHER" id="PTHR33360">
    <property type="entry name" value="TRANSPOSASE FOR INSERTION SEQUENCE ELEMENT IS200"/>
    <property type="match status" value="1"/>
</dbReference>
<feature type="domain" description="Transposase IS200-like" evidence="1">
    <location>
        <begin position="167"/>
        <end position="274"/>
    </location>
</feature>
<dbReference type="GO" id="GO:0003677">
    <property type="term" value="F:DNA binding"/>
    <property type="evidence" value="ECO:0007669"/>
    <property type="project" value="InterPro"/>
</dbReference>
<dbReference type="EMBL" id="CP042913">
    <property type="protein sequence ID" value="QEG36834.1"/>
    <property type="molecule type" value="Genomic_DNA"/>
</dbReference>
<dbReference type="GO" id="GO:0004803">
    <property type="term" value="F:transposase activity"/>
    <property type="evidence" value="ECO:0007669"/>
    <property type="project" value="InterPro"/>
</dbReference>
<dbReference type="InterPro" id="IPR036515">
    <property type="entry name" value="Transposase_17_sf"/>
</dbReference>
<dbReference type="AlphaFoldDB" id="A0A5B9QD68"/>
<dbReference type="RefSeq" id="WP_148075138.1">
    <property type="nucleotide sequence ID" value="NZ_CP042913.1"/>
</dbReference>
<evidence type="ECO:0000313" key="3">
    <source>
        <dbReference type="Proteomes" id="UP000323917"/>
    </source>
</evidence>
<dbReference type="Gene3D" id="3.30.70.1290">
    <property type="entry name" value="Transposase IS200-like"/>
    <property type="match status" value="2"/>
</dbReference>